<reference evidence="2 3" key="1">
    <citation type="submission" date="2024-03" db="EMBL/GenBank/DDBJ databases">
        <title>Community enrichment and isolation of bacterial strains for fucoidan degradation.</title>
        <authorList>
            <person name="Sichert A."/>
        </authorList>
    </citation>
    <scope>NUCLEOTIDE SEQUENCE [LARGE SCALE GENOMIC DNA]</scope>
    <source>
        <strain evidence="2 3">AS76</strain>
    </source>
</reference>
<name>A0ABU9TSV1_9GAMM</name>
<dbReference type="Proteomes" id="UP001449225">
    <property type="component" value="Unassembled WGS sequence"/>
</dbReference>
<feature type="coiled-coil region" evidence="1">
    <location>
        <begin position="102"/>
        <end position="136"/>
    </location>
</feature>
<accession>A0ABU9TSV1</accession>
<organism evidence="2 3">
    <name type="scientific">Neptuniibacter pectenicola</name>
    <dbReference type="NCBI Taxonomy" id="1806669"/>
    <lineage>
        <taxon>Bacteria</taxon>
        <taxon>Pseudomonadati</taxon>
        <taxon>Pseudomonadota</taxon>
        <taxon>Gammaproteobacteria</taxon>
        <taxon>Oceanospirillales</taxon>
        <taxon>Oceanospirillaceae</taxon>
        <taxon>Neptuniibacter</taxon>
    </lineage>
</organism>
<sequence>MIKRSVSIAIVGSVLLLEGCAGSADHEVVSAYSASDEVMNCEQLTAEQVRVQAIINAVNQDKDDVTGKDMLDGLLWFPFNLIAKNSNYNSAINAANTRLMRIDSLRQEKTCSEDQLAEAEKSLELRLQELKSLREKDLITEEEYNQSRKKALSRT</sequence>
<evidence type="ECO:0000256" key="1">
    <source>
        <dbReference type="SAM" id="Coils"/>
    </source>
</evidence>
<comment type="caution">
    <text evidence="2">The sequence shown here is derived from an EMBL/GenBank/DDBJ whole genome shotgun (WGS) entry which is preliminary data.</text>
</comment>
<protein>
    <submittedName>
        <fullName evidence="2">SHOCT domain-containing protein</fullName>
    </submittedName>
</protein>
<dbReference type="EMBL" id="JBBMRA010000008">
    <property type="protein sequence ID" value="MEM5536795.1"/>
    <property type="molecule type" value="Genomic_DNA"/>
</dbReference>
<evidence type="ECO:0000313" key="3">
    <source>
        <dbReference type="Proteomes" id="UP001449225"/>
    </source>
</evidence>
<keyword evidence="1" id="KW-0175">Coiled coil</keyword>
<dbReference type="RefSeq" id="WP_339890692.1">
    <property type="nucleotide sequence ID" value="NZ_CAXBCE010000008.1"/>
</dbReference>
<evidence type="ECO:0000313" key="2">
    <source>
        <dbReference type="EMBL" id="MEM5536795.1"/>
    </source>
</evidence>
<proteinExistence type="predicted"/>
<gene>
    <name evidence="2" type="ORF">WNY58_10370</name>
</gene>
<keyword evidence="3" id="KW-1185">Reference proteome</keyword>